<dbReference type="InterPro" id="IPR020892">
    <property type="entry name" value="Cyclophilin-type_PPIase_CS"/>
</dbReference>
<keyword evidence="15" id="KW-1185">Reference proteome</keyword>
<evidence type="ECO:0000256" key="8">
    <source>
        <dbReference type="ARBA" id="ARBA00023187"/>
    </source>
</evidence>
<comment type="catalytic activity">
    <reaction evidence="1">
        <text>[protein]-peptidylproline (omega=180) = [protein]-peptidylproline (omega=0)</text>
        <dbReference type="Rhea" id="RHEA:16237"/>
        <dbReference type="Rhea" id="RHEA-COMP:10747"/>
        <dbReference type="Rhea" id="RHEA-COMP:10748"/>
        <dbReference type="ChEBI" id="CHEBI:83833"/>
        <dbReference type="ChEBI" id="CHEBI:83834"/>
        <dbReference type="EC" id="5.2.1.8"/>
    </reaction>
</comment>
<dbReference type="Pfam" id="PF08231">
    <property type="entry name" value="SYF2"/>
    <property type="match status" value="1"/>
</dbReference>
<evidence type="ECO:0000256" key="10">
    <source>
        <dbReference type="ARBA" id="ARBA00023242"/>
    </source>
</evidence>
<comment type="similarity">
    <text evidence="3">Belongs to the SYF2 family.</text>
</comment>
<evidence type="ECO:0000256" key="6">
    <source>
        <dbReference type="ARBA" id="ARBA00022728"/>
    </source>
</evidence>
<dbReference type="Proteomes" id="UP001295423">
    <property type="component" value="Unassembled WGS sequence"/>
</dbReference>
<keyword evidence="10" id="KW-0539">Nucleus</keyword>
<evidence type="ECO:0000313" key="15">
    <source>
        <dbReference type="Proteomes" id="UP001295423"/>
    </source>
</evidence>
<dbReference type="InterPro" id="IPR013260">
    <property type="entry name" value="mRNA_splic_SYF2"/>
</dbReference>
<dbReference type="PROSITE" id="PS00170">
    <property type="entry name" value="CSA_PPIASE_1"/>
    <property type="match status" value="1"/>
</dbReference>
<evidence type="ECO:0000256" key="2">
    <source>
        <dbReference type="ARBA" id="ARBA00004123"/>
    </source>
</evidence>
<dbReference type="GO" id="GO:0003755">
    <property type="term" value="F:peptidyl-prolyl cis-trans isomerase activity"/>
    <property type="evidence" value="ECO:0007669"/>
    <property type="project" value="UniProtKB-KW"/>
</dbReference>
<keyword evidence="8" id="KW-0508">mRNA splicing</keyword>
<evidence type="ECO:0000256" key="9">
    <source>
        <dbReference type="ARBA" id="ARBA00023235"/>
    </source>
</evidence>
<protein>
    <recommendedName>
        <fullName evidence="4">peptidylprolyl isomerase</fullName>
        <ecNumber evidence="4">5.2.1.8</ecNumber>
    </recommendedName>
</protein>
<name>A0AAD2GDM6_9STRA</name>
<sequence length="440" mass="49993">MTKKAYMTIQAGNAQPERLDLVLYHDSVPRTVANFCHYLQASDNKGYKNSTFHRIIKGFMAQGGDFLNSDGTGSTSIYGKTFPDENFLHRHLQPGTLSMANSGKDTNGSQFFITFRPTPHLDGKHVVFGHVDLSTPESLATLERLEAVRTVRDDKPHSPVRIVDCGVEEEEEEEEPENKHQEVASVKTTDTIPEEEEEDSNELELPESEDEEPPKTKAEAIKRRMRKLKLKMNQARQLNKQEVLKEGERLTSVEGATAVRKRQIRKDKKMNEADWKAKNSKAFGVAAAHGIDGKHLVQQADSSLKAAFKKKAKAKANRFEMQDYYNSEGQHRNYERNLKSLVTAAAPLDDAHNSTETFNPIAVNNASDEARERAGARNLATEMKRRIEKQAKKKRERMEFEETDVSYINSRNKRFNQKISRNFDKSTAEIRQNLERGTAL</sequence>
<dbReference type="EMBL" id="CAKOGP040002424">
    <property type="protein sequence ID" value="CAJ1969686.1"/>
    <property type="molecule type" value="Genomic_DNA"/>
</dbReference>
<feature type="coiled-coil region" evidence="11">
    <location>
        <begin position="377"/>
        <end position="404"/>
    </location>
</feature>
<reference evidence="14" key="1">
    <citation type="submission" date="2023-08" db="EMBL/GenBank/DDBJ databases">
        <authorList>
            <person name="Audoor S."/>
            <person name="Bilcke G."/>
        </authorList>
    </citation>
    <scope>NUCLEOTIDE SEQUENCE</scope>
</reference>
<evidence type="ECO:0000256" key="1">
    <source>
        <dbReference type="ARBA" id="ARBA00000971"/>
    </source>
</evidence>
<evidence type="ECO:0000256" key="11">
    <source>
        <dbReference type="SAM" id="Coils"/>
    </source>
</evidence>
<organism evidence="14 15">
    <name type="scientific">Cylindrotheca closterium</name>
    <dbReference type="NCBI Taxonomy" id="2856"/>
    <lineage>
        <taxon>Eukaryota</taxon>
        <taxon>Sar</taxon>
        <taxon>Stramenopiles</taxon>
        <taxon>Ochrophyta</taxon>
        <taxon>Bacillariophyta</taxon>
        <taxon>Bacillariophyceae</taxon>
        <taxon>Bacillariophycidae</taxon>
        <taxon>Bacillariales</taxon>
        <taxon>Bacillariaceae</taxon>
        <taxon>Cylindrotheca</taxon>
    </lineage>
</organism>
<dbReference type="FunFam" id="2.40.100.10:FF:000025">
    <property type="entry name" value="Peptidyl-prolyl cis-trans isomerase CYP19-2"/>
    <property type="match status" value="1"/>
</dbReference>
<comment type="caution">
    <text evidence="14">The sequence shown here is derived from an EMBL/GenBank/DDBJ whole genome shotgun (WGS) entry which is preliminary data.</text>
</comment>
<keyword evidence="9" id="KW-0413">Isomerase</keyword>
<keyword evidence="5" id="KW-0507">mRNA processing</keyword>
<keyword evidence="6" id="KW-0747">Spliceosome</keyword>
<evidence type="ECO:0000256" key="3">
    <source>
        <dbReference type="ARBA" id="ARBA00010028"/>
    </source>
</evidence>
<evidence type="ECO:0000313" key="14">
    <source>
        <dbReference type="EMBL" id="CAJ1969686.1"/>
    </source>
</evidence>
<gene>
    <name evidence="14" type="ORF">CYCCA115_LOCUS23839</name>
</gene>
<dbReference type="AlphaFoldDB" id="A0AAD2GDM6"/>
<dbReference type="SUPFAM" id="SSF50891">
    <property type="entry name" value="Cyclophilin-like"/>
    <property type="match status" value="1"/>
</dbReference>
<dbReference type="Gene3D" id="2.40.100.10">
    <property type="entry name" value="Cyclophilin-like"/>
    <property type="match status" value="1"/>
</dbReference>
<dbReference type="InterPro" id="IPR029000">
    <property type="entry name" value="Cyclophilin-like_dom_sf"/>
</dbReference>
<comment type="subcellular location">
    <subcellularLocation>
        <location evidence="2">Nucleus</location>
    </subcellularLocation>
</comment>
<keyword evidence="7" id="KW-0697">Rotamase</keyword>
<dbReference type="EC" id="5.2.1.8" evidence="4"/>
<feature type="region of interest" description="Disordered" evidence="12">
    <location>
        <begin position="167"/>
        <end position="218"/>
    </location>
</feature>
<dbReference type="GO" id="GO:0016018">
    <property type="term" value="F:cyclosporin A binding"/>
    <property type="evidence" value="ECO:0007669"/>
    <property type="project" value="TreeGrafter"/>
</dbReference>
<evidence type="ECO:0000256" key="12">
    <source>
        <dbReference type="SAM" id="MobiDB-lite"/>
    </source>
</evidence>
<dbReference type="GO" id="GO:0008380">
    <property type="term" value="P:RNA splicing"/>
    <property type="evidence" value="ECO:0007669"/>
    <property type="project" value="UniProtKB-KW"/>
</dbReference>
<dbReference type="PANTHER" id="PTHR11071:SF561">
    <property type="entry name" value="PEPTIDYL-PROLYL CIS-TRANS ISOMERASE D-RELATED"/>
    <property type="match status" value="1"/>
</dbReference>
<dbReference type="GO" id="GO:0006397">
    <property type="term" value="P:mRNA processing"/>
    <property type="evidence" value="ECO:0007669"/>
    <property type="project" value="UniProtKB-KW"/>
</dbReference>
<dbReference type="GO" id="GO:0005681">
    <property type="term" value="C:spliceosomal complex"/>
    <property type="evidence" value="ECO:0007669"/>
    <property type="project" value="UniProtKB-KW"/>
</dbReference>
<dbReference type="Pfam" id="PF00160">
    <property type="entry name" value="Pro_isomerase"/>
    <property type="match status" value="1"/>
</dbReference>
<dbReference type="PRINTS" id="PR00153">
    <property type="entry name" value="CSAPPISMRASE"/>
</dbReference>
<evidence type="ECO:0000256" key="7">
    <source>
        <dbReference type="ARBA" id="ARBA00023110"/>
    </source>
</evidence>
<feature type="compositionally biased region" description="Acidic residues" evidence="12">
    <location>
        <begin position="192"/>
        <end position="212"/>
    </location>
</feature>
<feature type="compositionally biased region" description="Acidic residues" evidence="12">
    <location>
        <begin position="167"/>
        <end position="176"/>
    </location>
</feature>
<proteinExistence type="inferred from homology"/>
<dbReference type="PROSITE" id="PS50072">
    <property type="entry name" value="CSA_PPIASE_2"/>
    <property type="match status" value="1"/>
</dbReference>
<evidence type="ECO:0000256" key="4">
    <source>
        <dbReference type="ARBA" id="ARBA00013194"/>
    </source>
</evidence>
<accession>A0AAD2GDM6</accession>
<dbReference type="PANTHER" id="PTHR11071">
    <property type="entry name" value="PEPTIDYL-PROLYL CIS-TRANS ISOMERASE"/>
    <property type="match status" value="1"/>
</dbReference>
<evidence type="ECO:0000259" key="13">
    <source>
        <dbReference type="PROSITE" id="PS50072"/>
    </source>
</evidence>
<keyword evidence="11" id="KW-0175">Coiled coil</keyword>
<feature type="domain" description="PPIase cyclophilin-type" evidence="13">
    <location>
        <begin position="6"/>
        <end position="167"/>
    </location>
</feature>
<evidence type="ECO:0000256" key="5">
    <source>
        <dbReference type="ARBA" id="ARBA00022664"/>
    </source>
</evidence>
<dbReference type="InterPro" id="IPR002130">
    <property type="entry name" value="Cyclophilin-type_PPIase_dom"/>
</dbReference>
<dbReference type="GO" id="GO:0005737">
    <property type="term" value="C:cytoplasm"/>
    <property type="evidence" value="ECO:0007669"/>
    <property type="project" value="TreeGrafter"/>
</dbReference>
<dbReference type="GO" id="GO:0006457">
    <property type="term" value="P:protein folding"/>
    <property type="evidence" value="ECO:0007669"/>
    <property type="project" value="InterPro"/>
</dbReference>